<dbReference type="AlphaFoldDB" id="A0A3N6X906"/>
<gene>
    <name evidence="1" type="ORF">EHW97_01185</name>
</gene>
<evidence type="ECO:0000313" key="1">
    <source>
        <dbReference type="EMBL" id="RQN10133.1"/>
    </source>
</evidence>
<organism evidence="1 2">
    <name type="scientific">Aeromicrobium camelliae</name>
    <dbReference type="NCBI Taxonomy" id="1538144"/>
    <lineage>
        <taxon>Bacteria</taxon>
        <taxon>Bacillati</taxon>
        <taxon>Actinomycetota</taxon>
        <taxon>Actinomycetes</taxon>
        <taxon>Propionibacteriales</taxon>
        <taxon>Nocardioidaceae</taxon>
        <taxon>Aeromicrobium</taxon>
    </lineage>
</organism>
<proteinExistence type="predicted"/>
<dbReference type="OrthoDB" id="3745953at2"/>
<accession>A0A3N6X906</accession>
<dbReference type="EMBL" id="RQJX01000001">
    <property type="protein sequence ID" value="RQN10133.1"/>
    <property type="molecule type" value="Genomic_DNA"/>
</dbReference>
<comment type="caution">
    <text evidence="1">The sequence shown here is derived from an EMBL/GenBank/DDBJ whole genome shotgun (WGS) entry which is preliminary data.</text>
</comment>
<name>A0A3N6X906_9ACTN</name>
<protein>
    <submittedName>
        <fullName evidence="1">Uncharacterized protein</fullName>
    </submittedName>
</protein>
<dbReference type="Proteomes" id="UP000275225">
    <property type="component" value="Unassembled WGS sequence"/>
</dbReference>
<evidence type="ECO:0000313" key="2">
    <source>
        <dbReference type="Proteomes" id="UP000275225"/>
    </source>
</evidence>
<dbReference type="RefSeq" id="WP_124235329.1">
    <property type="nucleotide sequence ID" value="NZ_JBHUFI010000007.1"/>
</dbReference>
<sequence length="140" mass="14408">MVDLEVRDDGAIAVSSQGATLVYTPYRVTAPDGSVVAHESRGGSLAGAWATQLGTAFVEVSFLGDGPEGGELAMVVSDGGDTHVALGALVTEQVPADVPPSWPAAIDLALGLIVDTTLDSGSKDDVERFHQRLLEVVHGL</sequence>
<reference evidence="1 2" key="1">
    <citation type="submission" date="2018-11" db="EMBL/GenBank/DDBJ databases">
        <authorList>
            <person name="Li F."/>
        </authorList>
    </citation>
    <scope>NUCLEOTIDE SEQUENCE [LARGE SCALE GENOMIC DNA]</scope>
    <source>
        <strain evidence="1 2">YS17T</strain>
    </source>
</reference>
<keyword evidence="2" id="KW-1185">Reference proteome</keyword>